<feature type="domain" description="Reverse transcriptase" evidence="10">
    <location>
        <begin position="867"/>
        <end position="1046"/>
    </location>
</feature>
<evidence type="ECO:0000313" key="11">
    <source>
        <dbReference type="EMBL" id="KAK7906968.1"/>
    </source>
</evidence>
<accession>A0AAW0P2R1</accession>
<feature type="compositionally biased region" description="Polar residues" evidence="8">
    <location>
        <begin position="489"/>
        <end position="517"/>
    </location>
</feature>
<dbReference type="InterPro" id="IPR043502">
    <property type="entry name" value="DNA/RNA_pol_sf"/>
</dbReference>
<dbReference type="GO" id="GO:0008270">
    <property type="term" value="F:zinc ion binding"/>
    <property type="evidence" value="ECO:0007669"/>
    <property type="project" value="UniProtKB-KW"/>
</dbReference>
<evidence type="ECO:0000256" key="6">
    <source>
        <dbReference type="ARBA" id="ARBA00022759"/>
    </source>
</evidence>
<evidence type="ECO:0000256" key="3">
    <source>
        <dbReference type="ARBA" id="ARBA00022679"/>
    </source>
</evidence>
<dbReference type="Pfam" id="PF00078">
    <property type="entry name" value="RVT_1"/>
    <property type="match status" value="1"/>
</dbReference>
<dbReference type="InterPro" id="IPR036875">
    <property type="entry name" value="Znf_CCHC_sf"/>
</dbReference>
<keyword evidence="3" id="KW-0808">Transferase</keyword>
<keyword evidence="6" id="KW-0378">Hydrolase</keyword>
<feature type="region of interest" description="Disordered" evidence="8">
    <location>
        <begin position="96"/>
        <end position="123"/>
    </location>
</feature>
<dbReference type="CDD" id="cd01647">
    <property type="entry name" value="RT_LTR"/>
    <property type="match status" value="1"/>
</dbReference>
<reference evidence="12" key="1">
    <citation type="submission" date="2024-04" db="EMBL/GenBank/DDBJ databases">
        <title>Salinicola lusitanus LLJ914,a marine bacterium isolated from the Okinawa Trough.</title>
        <authorList>
            <person name="Li J."/>
        </authorList>
    </citation>
    <scope>NUCLEOTIDE SEQUENCE [LARGE SCALE GENOMIC DNA]</scope>
</reference>
<keyword evidence="6" id="KW-0255">Endonuclease</keyword>
<feature type="domain" description="CCHC-type" evidence="9">
    <location>
        <begin position="453"/>
        <end position="466"/>
    </location>
</feature>
<dbReference type="InterPro" id="IPR050951">
    <property type="entry name" value="Retrovirus_Pol_polyprotein"/>
</dbReference>
<protein>
    <recommendedName>
        <fullName evidence="2">ribonuclease H</fullName>
        <ecNumber evidence="2">3.1.26.4</ecNumber>
    </recommendedName>
</protein>
<dbReference type="SUPFAM" id="SSF57756">
    <property type="entry name" value="Retrovirus zinc finger-like domains"/>
    <property type="match status" value="1"/>
</dbReference>
<evidence type="ECO:0000259" key="10">
    <source>
        <dbReference type="PROSITE" id="PS50878"/>
    </source>
</evidence>
<dbReference type="Pfam" id="PF14893">
    <property type="entry name" value="PNMA"/>
    <property type="match status" value="1"/>
</dbReference>
<dbReference type="Proteomes" id="UP001460270">
    <property type="component" value="Unassembled WGS sequence"/>
</dbReference>
<name>A0AAW0P2R1_9GOBI</name>
<dbReference type="Gene3D" id="3.10.10.10">
    <property type="entry name" value="HIV Type 1 Reverse Transcriptase, subunit A, domain 1"/>
    <property type="match status" value="1"/>
</dbReference>
<dbReference type="InterPro" id="IPR000477">
    <property type="entry name" value="RT_dom"/>
</dbReference>
<feature type="compositionally biased region" description="Polar residues" evidence="8">
    <location>
        <begin position="113"/>
        <end position="123"/>
    </location>
</feature>
<keyword evidence="4" id="KW-0548">Nucleotidyltransferase</keyword>
<sequence length="1345" mass="149409">MAQLKNWCVGEGLDLTNALLVKDVPPEAEVSFIEETLQTIKGLGRVKVRGRMYDPQSQSLTVLCECREKVNAAAIPLDVVPEGSAVAWRIFGPSEHEEAQGQAAGDGQDVPQPDSSLQSPLQASTPEAIIRAVGDILQMTSKPTNNDNNLYRRLRTFSGVTPTPPGEEQLENWVEQARLMIEECDRSEREKKMRIMESVKGPALEILQAVRFNNPDATSSDYIDIFETTFGTPESGEELYFAFRMLCQHPNERLSEFLRRLERVLTKVVKKGGLQSSAADKARLDQVIKGAVRSDLMILNLGLRDRRDSPPTFLELLNEIRLEEEHEASRRRLHPPKTIYAKAATVTPDTETTELKDLKAEIHQLRAQVSELSAPSALSSLPPVSALPSVTPAAESSEDKNLQALKKEVVKLRKQVSVMSVKPKYSPAPEPCQKETQSRPLQQRSRDPSDFFCYRCGEDGHYANKCAAPENYPKVVQKLLQAQRKSKQNQKSNNETRVKTTNASVQRSSVKAQTNSLPEGLVGPPSTVQVKINGNLCTALMDSGSQVTIIFDSWYAQHLSDIPLNPVTGLAIWGLSESESSYPYKGYIQIELELPQKSKSRSKKVKSVPVLALVCPDPRCSETIPVLIGTNVSGIQPFKSSANKEDAENVNSVKVQVQENKHLPGPAVSPTKDKDLPVAEVKWSGPGPLVIPPGSEQVVICKVKENQDIGDSILITERAHSPSLPPSVLVQPTVLFSKMLDPNKFLVLLRNESLKQTAIPMGTVIAHLHVADIVTDSPSSNTKTTPAMDPSLFDFGDSPISKEWKERLGQKLAKHANVFSTEEWDVGLAKGVEHHIRLSDNTPFRERSRRIAPADLDDLRRHLQGLLAAGIIKESRSPYASPIVLARKKNGQLRMCVDYRTLNRRTVPDQYTVPRIDDALDCLSGSKWFSVLDLRSGYYQIPMAEEDKEKTAFICPLGFFQFERMPQGITGAPATFQRLMEKAVGDMHMLEVIVYLDDLIVFGKTLEEHEQRLLKVISRLEEAGLKLSLDKCQFCRPQVTYVGHIVSEHGIATDPAKVEAVTRWKQPTDLPSLQSFLGFCGYYRRFIKNYSIVVRPLTELCKGYPPTQKKRKSSPSPDKTYFKVNEPFGERWDQSCSEAFQKIIRCLTNAPVLAFADPTKPYVLHMTQAFTVLAPSSTKTKLNATGHRWLSALSTYNFTLQYRPGSSNIDADALSRNPLPTNEEGWQSVPPESVKALCKQIRCRGTPKEHTTVAESLGVSPDGLPECFVFPVRLDLGSLTQFSHKDLVKAQDSDPTIAPVKQSLCGGPSVSSTDNPTAVLLSKEASKLVIQDNLLYRKVERKALK</sequence>
<evidence type="ECO:0000259" key="9">
    <source>
        <dbReference type="PROSITE" id="PS50158"/>
    </source>
</evidence>
<dbReference type="GO" id="GO:0003676">
    <property type="term" value="F:nucleic acid binding"/>
    <property type="evidence" value="ECO:0007669"/>
    <property type="project" value="InterPro"/>
</dbReference>
<dbReference type="FunFam" id="3.10.10.10:FF:000004">
    <property type="entry name" value="Uncharacterized protein"/>
    <property type="match status" value="1"/>
</dbReference>
<evidence type="ECO:0000313" key="12">
    <source>
        <dbReference type="Proteomes" id="UP001460270"/>
    </source>
</evidence>
<dbReference type="FunFam" id="3.30.70.270:FF:000020">
    <property type="entry name" value="Transposon Tf2-6 polyprotein-like Protein"/>
    <property type="match status" value="1"/>
</dbReference>
<dbReference type="InterPro" id="IPR048270">
    <property type="entry name" value="PNMA_C"/>
</dbReference>
<evidence type="ECO:0000256" key="1">
    <source>
        <dbReference type="ARBA" id="ARBA00010879"/>
    </source>
</evidence>
<dbReference type="PANTHER" id="PTHR37984:SF5">
    <property type="entry name" value="PROTEIN NYNRIN-LIKE"/>
    <property type="match status" value="1"/>
</dbReference>
<comment type="caution">
    <text evidence="11">The sequence shown here is derived from an EMBL/GenBank/DDBJ whole genome shotgun (WGS) entry which is preliminary data.</text>
</comment>
<dbReference type="SUPFAM" id="SSF50630">
    <property type="entry name" value="Acid proteases"/>
    <property type="match status" value="1"/>
</dbReference>
<dbReference type="PROSITE" id="PS50878">
    <property type="entry name" value="RT_POL"/>
    <property type="match status" value="1"/>
</dbReference>
<dbReference type="Gene3D" id="3.30.70.270">
    <property type="match status" value="2"/>
</dbReference>
<evidence type="ECO:0000256" key="5">
    <source>
        <dbReference type="ARBA" id="ARBA00022722"/>
    </source>
</evidence>
<evidence type="ECO:0000256" key="8">
    <source>
        <dbReference type="SAM" id="MobiDB-lite"/>
    </source>
</evidence>
<dbReference type="InterPro" id="IPR001878">
    <property type="entry name" value="Znf_CCHC"/>
</dbReference>
<keyword evidence="5" id="KW-0540">Nuclease</keyword>
<dbReference type="PROSITE" id="PS50158">
    <property type="entry name" value="ZF_CCHC"/>
    <property type="match status" value="1"/>
</dbReference>
<dbReference type="InterPro" id="IPR021109">
    <property type="entry name" value="Peptidase_aspartic_dom_sf"/>
</dbReference>
<keyword evidence="7" id="KW-0863">Zinc-finger</keyword>
<evidence type="ECO:0000256" key="4">
    <source>
        <dbReference type="ARBA" id="ARBA00022695"/>
    </source>
</evidence>
<dbReference type="EMBL" id="JBBPFD010000011">
    <property type="protein sequence ID" value="KAK7906968.1"/>
    <property type="molecule type" value="Genomic_DNA"/>
</dbReference>
<dbReference type="GO" id="GO:0016779">
    <property type="term" value="F:nucleotidyltransferase activity"/>
    <property type="evidence" value="ECO:0007669"/>
    <property type="project" value="UniProtKB-KW"/>
</dbReference>
<evidence type="ECO:0000256" key="7">
    <source>
        <dbReference type="PROSITE-ProRule" id="PRU00047"/>
    </source>
</evidence>
<feature type="region of interest" description="Disordered" evidence="8">
    <location>
        <begin position="481"/>
        <end position="522"/>
    </location>
</feature>
<feature type="region of interest" description="Disordered" evidence="8">
    <location>
        <begin position="420"/>
        <end position="446"/>
    </location>
</feature>
<dbReference type="GO" id="GO:0004523">
    <property type="term" value="F:RNA-DNA hybrid ribonuclease activity"/>
    <property type="evidence" value="ECO:0007669"/>
    <property type="project" value="UniProtKB-EC"/>
</dbReference>
<organism evidence="11 12">
    <name type="scientific">Mugilogobius chulae</name>
    <name type="common">yellowstripe goby</name>
    <dbReference type="NCBI Taxonomy" id="88201"/>
    <lineage>
        <taxon>Eukaryota</taxon>
        <taxon>Metazoa</taxon>
        <taxon>Chordata</taxon>
        <taxon>Craniata</taxon>
        <taxon>Vertebrata</taxon>
        <taxon>Euteleostomi</taxon>
        <taxon>Actinopterygii</taxon>
        <taxon>Neopterygii</taxon>
        <taxon>Teleostei</taxon>
        <taxon>Neoteleostei</taxon>
        <taxon>Acanthomorphata</taxon>
        <taxon>Gobiaria</taxon>
        <taxon>Gobiiformes</taxon>
        <taxon>Gobioidei</taxon>
        <taxon>Gobiidae</taxon>
        <taxon>Gobionellinae</taxon>
        <taxon>Mugilogobius</taxon>
    </lineage>
</organism>
<feature type="region of interest" description="Disordered" evidence="8">
    <location>
        <begin position="373"/>
        <end position="399"/>
    </location>
</feature>
<dbReference type="PANTHER" id="PTHR37984">
    <property type="entry name" value="PROTEIN CBG26694"/>
    <property type="match status" value="1"/>
</dbReference>
<feature type="compositionally biased region" description="Low complexity" evidence="8">
    <location>
        <begin position="373"/>
        <end position="394"/>
    </location>
</feature>
<dbReference type="Pfam" id="PF20846">
    <property type="entry name" value="PNMA_N"/>
    <property type="match status" value="1"/>
</dbReference>
<dbReference type="SUPFAM" id="SSF56672">
    <property type="entry name" value="DNA/RNA polymerases"/>
    <property type="match status" value="1"/>
</dbReference>
<comment type="similarity">
    <text evidence="1">Belongs to the beta type-B retroviral polymerase family. HERV class-II K(HML-2) pol subfamily.</text>
</comment>
<evidence type="ECO:0000256" key="2">
    <source>
        <dbReference type="ARBA" id="ARBA00012180"/>
    </source>
</evidence>
<proteinExistence type="inferred from homology"/>
<keyword evidence="7" id="KW-0862">Zinc</keyword>
<dbReference type="InterPro" id="IPR048271">
    <property type="entry name" value="PNMA_N"/>
</dbReference>
<gene>
    <name evidence="11" type="ORF">WMY93_015580</name>
</gene>
<dbReference type="EC" id="3.1.26.4" evidence="2"/>
<dbReference type="InterPro" id="IPR043128">
    <property type="entry name" value="Rev_trsase/Diguanyl_cyclase"/>
</dbReference>
<keyword evidence="7" id="KW-0479">Metal-binding</keyword>
<keyword evidence="12" id="KW-1185">Reference proteome</keyword>